<sequence length="64" mass="7294">ERALSKLEREKNIVNMYNEGHSIDDIFAISGFTSRSSVFRILNKHGVTLNRGPHSGPLKKRNKE</sequence>
<gene>
    <name evidence="1" type="ORF">POZ10_21800</name>
</gene>
<evidence type="ECO:0000313" key="1">
    <source>
        <dbReference type="EMBL" id="MDC1903247.1"/>
    </source>
</evidence>
<evidence type="ECO:0000313" key="2">
    <source>
        <dbReference type="Proteomes" id="UP001222603"/>
    </source>
</evidence>
<proteinExistence type="predicted"/>
<dbReference type="AlphaFoldDB" id="A0AAW6H790"/>
<protein>
    <submittedName>
        <fullName evidence="1">Recombinase family protein</fullName>
    </submittedName>
</protein>
<organism evidence="1 2">
    <name type="scientific">Bacteroides uniformis</name>
    <dbReference type="NCBI Taxonomy" id="820"/>
    <lineage>
        <taxon>Bacteria</taxon>
        <taxon>Pseudomonadati</taxon>
        <taxon>Bacteroidota</taxon>
        <taxon>Bacteroidia</taxon>
        <taxon>Bacteroidales</taxon>
        <taxon>Bacteroidaceae</taxon>
        <taxon>Bacteroides</taxon>
    </lineage>
</organism>
<feature type="non-terminal residue" evidence="1">
    <location>
        <position position="1"/>
    </location>
</feature>
<accession>A0AAW6H790</accession>
<dbReference type="Gene3D" id="1.10.10.60">
    <property type="entry name" value="Homeodomain-like"/>
    <property type="match status" value="1"/>
</dbReference>
<comment type="caution">
    <text evidence="1">The sequence shown here is derived from an EMBL/GenBank/DDBJ whole genome shotgun (WGS) entry which is preliminary data.</text>
</comment>
<dbReference type="Proteomes" id="UP001222603">
    <property type="component" value="Unassembled WGS sequence"/>
</dbReference>
<dbReference type="EMBL" id="JAQNSI010000601">
    <property type="protein sequence ID" value="MDC1903247.1"/>
    <property type="molecule type" value="Genomic_DNA"/>
</dbReference>
<reference evidence="1" key="1">
    <citation type="submission" date="2022-10" db="EMBL/GenBank/DDBJ databases">
        <title>Human gut microbiome strain richness.</title>
        <authorList>
            <person name="Chen-Liaw A."/>
        </authorList>
    </citation>
    <scope>NUCLEOTIDE SEQUENCE</scope>
    <source>
        <strain evidence="1">1001713st1_F9_1001713B170221_170320</strain>
    </source>
</reference>
<name>A0AAW6H790_BACUN</name>